<protein>
    <submittedName>
        <fullName evidence="1">Uncharacterized protein</fullName>
    </submittedName>
</protein>
<organism evidence="1">
    <name type="scientific">Triticum urartu</name>
    <name type="common">Red wild einkorn</name>
    <name type="synonym">Crithodium urartu</name>
    <dbReference type="NCBI Taxonomy" id="4572"/>
    <lineage>
        <taxon>Eukaryota</taxon>
        <taxon>Viridiplantae</taxon>
        <taxon>Streptophyta</taxon>
        <taxon>Embryophyta</taxon>
        <taxon>Tracheophyta</taxon>
        <taxon>Spermatophyta</taxon>
        <taxon>Magnoliopsida</taxon>
        <taxon>Liliopsida</taxon>
        <taxon>Poales</taxon>
        <taxon>Poaceae</taxon>
        <taxon>BOP clade</taxon>
        <taxon>Pooideae</taxon>
        <taxon>Triticodae</taxon>
        <taxon>Triticeae</taxon>
        <taxon>Triticinae</taxon>
        <taxon>Triticum</taxon>
    </lineage>
</organism>
<dbReference type="AlphaFoldDB" id="M7YN71"/>
<gene>
    <name evidence="1" type="ORF">TRIUR3_21581</name>
</gene>
<evidence type="ECO:0000313" key="1">
    <source>
        <dbReference type="EMBL" id="EMS48812.1"/>
    </source>
</evidence>
<dbReference type="EMBL" id="KD249967">
    <property type="protein sequence ID" value="EMS48812.1"/>
    <property type="molecule type" value="Genomic_DNA"/>
</dbReference>
<reference evidence="1" key="1">
    <citation type="journal article" date="2013" name="Nature">
        <title>Draft genome of the wheat A-genome progenitor Triticum urartu.</title>
        <authorList>
            <person name="Ling H.Q."/>
            <person name="Zhao S."/>
            <person name="Liu D."/>
            <person name="Wang J."/>
            <person name="Sun H."/>
            <person name="Zhang C."/>
            <person name="Fan H."/>
            <person name="Li D."/>
            <person name="Dong L."/>
            <person name="Tao Y."/>
            <person name="Gao C."/>
            <person name="Wu H."/>
            <person name="Li Y."/>
            <person name="Cui Y."/>
            <person name="Guo X."/>
            <person name="Zheng S."/>
            <person name="Wang B."/>
            <person name="Yu K."/>
            <person name="Liang Q."/>
            <person name="Yang W."/>
            <person name="Lou X."/>
            <person name="Chen J."/>
            <person name="Feng M."/>
            <person name="Jian J."/>
            <person name="Zhang X."/>
            <person name="Luo G."/>
            <person name="Jiang Y."/>
            <person name="Liu J."/>
            <person name="Wang Z."/>
            <person name="Sha Y."/>
            <person name="Zhang B."/>
            <person name="Wu H."/>
            <person name="Tang D."/>
            <person name="Shen Q."/>
            <person name="Xue P."/>
            <person name="Zou S."/>
            <person name="Wang X."/>
            <person name="Liu X."/>
            <person name="Wang F."/>
            <person name="Yang Y."/>
            <person name="An X."/>
            <person name="Dong Z."/>
            <person name="Zhang K."/>
            <person name="Zhang X."/>
            <person name="Luo M.C."/>
            <person name="Dvorak J."/>
            <person name="Tong Y."/>
            <person name="Wang J."/>
            <person name="Yang H."/>
            <person name="Li Z."/>
            <person name="Wang D."/>
            <person name="Zhang A."/>
            <person name="Wang J."/>
        </authorList>
    </citation>
    <scope>NUCLEOTIDE SEQUENCE</scope>
</reference>
<accession>M7YN71</accession>
<name>M7YN71_TRIUA</name>
<sequence>MELLLHKGHLDASAFAGAAPSKDSNLVRAPEDRLVRSLCMVDDEDTGCRVTLACAGHFAEPCVASIAG</sequence>
<proteinExistence type="predicted"/>